<feature type="binding site" evidence="9">
    <location>
        <position position="128"/>
    </location>
    <ligand>
        <name>substrate</name>
    </ligand>
</feature>
<feature type="binding site" evidence="9">
    <location>
        <position position="76"/>
    </location>
    <ligand>
        <name>O2</name>
        <dbReference type="ChEBI" id="CHEBI:15379"/>
    </ligand>
</feature>
<dbReference type="EMBL" id="BTGB01000001">
    <property type="protein sequence ID" value="GMM44828.1"/>
    <property type="molecule type" value="Genomic_DNA"/>
</dbReference>
<evidence type="ECO:0000256" key="2">
    <source>
        <dbReference type="ARBA" id="ARBA00002752"/>
    </source>
</evidence>
<dbReference type="Proteomes" id="UP001378960">
    <property type="component" value="Unassembled WGS sequence"/>
</dbReference>
<evidence type="ECO:0000313" key="10">
    <source>
        <dbReference type="EMBL" id="GMM44828.1"/>
    </source>
</evidence>
<dbReference type="PANTHER" id="PTHR15497">
    <property type="entry name" value="3-HYDROXYANTHRANILATE 3,4-DIOXYGENASE"/>
    <property type="match status" value="1"/>
</dbReference>
<comment type="caution">
    <text evidence="10">The sequence shown here is derived from an EMBL/GenBank/DDBJ whole genome shotgun (WGS) entry which is preliminary data.</text>
</comment>
<reference evidence="10 11" key="1">
    <citation type="journal article" date="2023" name="Elife">
        <title>Identification of key yeast species and microbe-microbe interactions impacting larval growth of Drosophila in the wild.</title>
        <authorList>
            <person name="Mure A."/>
            <person name="Sugiura Y."/>
            <person name="Maeda R."/>
            <person name="Honda K."/>
            <person name="Sakurai N."/>
            <person name="Takahashi Y."/>
            <person name="Watada M."/>
            <person name="Katoh T."/>
            <person name="Gotoh A."/>
            <person name="Gotoh Y."/>
            <person name="Taniguchi I."/>
            <person name="Nakamura K."/>
            <person name="Hayashi T."/>
            <person name="Katayama T."/>
            <person name="Uemura T."/>
            <person name="Hattori Y."/>
        </authorList>
    </citation>
    <scope>NUCLEOTIDE SEQUENCE [LARGE SCALE GENOMIC DNA]</scope>
    <source>
        <strain evidence="10 11">PK-24</strain>
    </source>
</reference>
<comment type="cofactor">
    <cofactor evidence="1 9">
        <name>Fe(2+)</name>
        <dbReference type="ChEBI" id="CHEBI:29033"/>
    </cofactor>
</comment>
<dbReference type="GO" id="GO:0008198">
    <property type="term" value="F:ferrous iron binding"/>
    <property type="evidence" value="ECO:0007669"/>
    <property type="project" value="UniProtKB-UniRule"/>
</dbReference>
<evidence type="ECO:0000256" key="7">
    <source>
        <dbReference type="ARBA" id="ARBA00023002"/>
    </source>
</evidence>
<evidence type="ECO:0000256" key="9">
    <source>
        <dbReference type="HAMAP-Rule" id="MF_03019"/>
    </source>
</evidence>
<dbReference type="GO" id="GO:0006569">
    <property type="term" value="P:L-tryptophan catabolic process"/>
    <property type="evidence" value="ECO:0007669"/>
    <property type="project" value="UniProtKB-UniRule"/>
</dbReference>
<name>A0AAV5R0T9_PICKL</name>
<organism evidence="10 11">
    <name type="scientific">Pichia kluyveri</name>
    <name type="common">Yeast</name>
    <dbReference type="NCBI Taxonomy" id="36015"/>
    <lineage>
        <taxon>Eukaryota</taxon>
        <taxon>Fungi</taxon>
        <taxon>Dikarya</taxon>
        <taxon>Ascomycota</taxon>
        <taxon>Saccharomycotina</taxon>
        <taxon>Pichiomycetes</taxon>
        <taxon>Pichiales</taxon>
        <taxon>Pichiaceae</taxon>
        <taxon>Pichia</taxon>
    </lineage>
</organism>
<dbReference type="Pfam" id="PF06052">
    <property type="entry name" value="3-HAO"/>
    <property type="match status" value="1"/>
</dbReference>
<dbReference type="GO" id="GO:0019805">
    <property type="term" value="P:quinolinate biosynthetic process"/>
    <property type="evidence" value="ECO:0007669"/>
    <property type="project" value="UniProtKB-UniRule"/>
</dbReference>
<dbReference type="NCBIfam" id="TIGR03037">
    <property type="entry name" value="anthran_nbaC"/>
    <property type="match status" value="1"/>
</dbReference>
<evidence type="ECO:0000256" key="3">
    <source>
        <dbReference type="ARBA" id="ARBA00022490"/>
    </source>
</evidence>
<comment type="catalytic activity">
    <reaction evidence="9">
        <text>3-hydroxyanthranilate + O2 = (2Z,4Z)-2-amino-3-carboxymuconate 6-semialdehyde</text>
        <dbReference type="Rhea" id="RHEA:17953"/>
        <dbReference type="ChEBI" id="CHEBI:15379"/>
        <dbReference type="ChEBI" id="CHEBI:36559"/>
        <dbReference type="ChEBI" id="CHEBI:77612"/>
        <dbReference type="EC" id="1.13.11.6"/>
    </reaction>
</comment>
<sequence length="203" mass="23027">MLYRGLGSLRTLSISRSSILKRSFHVSLNTKVPLGAPINIHKWIAENGDRLKPPVNNYCLQTGGFTVMIVGGPNERTDYHINQTPEWFYQFKGEMLLKVVNDGKFQDIPIKEGESFLLPANTPHSPVRFANTVGVVLEQDRPESMLDKMRWYCKSCGEICHEEAFHCHDLGTQVKSAIEKFDADLDLRTCKHCGTVNHSRPQK</sequence>
<dbReference type="GO" id="GO:0000334">
    <property type="term" value="F:3-hydroxyanthranilate 3,4-dioxygenase activity"/>
    <property type="evidence" value="ECO:0007669"/>
    <property type="project" value="UniProtKB-UniRule"/>
</dbReference>
<dbReference type="GO" id="GO:0043420">
    <property type="term" value="P:anthranilate metabolic process"/>
    <property type="evidence" value="ECO:0007669"/>
    <property type="project" value="UniProtKB-UniRule"/>
</dbReference>
<dbReference type="CDD" id="cd06123">
    <property type="entry name" value="cupin_HAO"/>
    <property type="match status" value="1"/>
</dbReference>
<dbReference type="Gene3D" id="2.60.120.10">
    <property type="entry name" value="Jelly Rolls"/>
    <property type="match status" value="1"/>
</dbReference>
<dbReference type="InterPro" id="IPR014710">
    <property type="entry name" value="RmlC-like_jellyroll"/>
</dbReference>
<dbReference type="HAMAP" id="MF_00825">
    <property type="entry name" value="3_HAO"/>
    <property type="match status" value="1"/>
</dbReference>
<dbReference type="InterPro" id="IPR010329">
    <property type="entry name" value="3hydroanth_dOase"/>
</dbReference>
<keyword evidence="7 9" id="KW-0560">Oxidoreductase</keyword>
<evidence type="ECO:0000256" key="6">
    <source>
        <dbReference type="ARBA" id="ARBA00022964"/>
    </source>
</evidence>
<keyword evidence="4 9" id="KW-0662">Pyridine nucleotide biosynthesis</keyword>
<feature type="binding site" evidence="9">
    <location>
        <position position="138"/>
    </location>
    <ligand>
        <name>substrate</name>
    </ligand>
</feature>
<evidence type="ECO:0000313" key="11">
    <source>
        <dbReference type="Proteomes" id="UP001378960"/>
    </source>
</evidence>
<feature type="binding site" evidence="9">
    <location>
        <position position="86"/>
    </location>
    <ligand>
        <name>substrate</name>
    </ligand>
</feature>
<dbReference type="GO" id="GO:0034354">
    <property type="term" value="P:'de novo' NAD+ biosynthetic process from L-tryptophan"/>
    <property type="evidence" value="ECO:0007669"/>
    <property type="project" value="UniProtKB-UniRule"/>
</dbReference>
<keyword evidence="8 9" id="KW-0408">Iron</keyword>
<accession>A0AAV5R0T9</accession>
<feature type="binding site" evidence="9">
    <location>
        <position position="86"/>
    </location>
    <ligand>
        <name>Fe cation</name>
        <dbReference type="ChEBI" id="CHEBI:24875"/>
        <note>catalytic</note>
    </ligand>
</feature>
<dbReference type="PANTHER" id="PTHR15497:SF1">
    <property type="entry name" value="3-HYDROXYANTHRANILATE 3,4-DIOXYGENASE"/>
    <property type="match status" value="1"/>
</dbReference>
<feature type="binding site" evidence="9">
    <location>
        <position position="193"/>
    </location>
    <ligand>
        <name>a divalent metal cation</name>
        <dbReference type="ChEBI" id="CHEBI:60240"/>
    </ligand>
</feature>
<keyword evidence="6 9" id="KW-0223">Dioxygenase</keyword>
<evidence type="ECO:0000256" key="8">
    <source>
        <dbReference type="ARBA" id="ARBA00023004"/>
    </source>
</evidence>
<comment type="pathway">
    <text evidence="9">Cofactor biosynthesis; NAD(+) biosynthesis; quinolinate from L-kynurenine: step 3/3.</text>
</comment>
<feature type="binding site" evidence="9">
    <location>
        <position position="153"/>
    </location>
    <ligand>
        <name>a divalent metal cation</name>
        <dbReference type="ChEBI" id="CHEBI:60240"/>
    </ligand>
</feature>
<feature type="binding site" evidence="9">
    <location>
        <position position="190"/>
    </location>
    <ligand>
        <name>a divalent metal cation</name>
        <dbReference type="ChEBI" id="CHEBI:60240"/>
    </ligand>
</feature>
<proteinExistence type="inferred from homology"/>
<keyword evidence="3 9" id="KW-0963">Cytoplasm</keyword>
<comment type="similarity">
    <text evidence="9">Belongs to the 3-HAO family.</text>
</comment>
<feature type="binding site" evidence="9">
    <location>
        <position position="124"/>
    </location>
    <ligand>
        <name>Fe cation</name>
        <dbReference type="ChEBI" id="CHEBI:24875"/>
        <note>catalytic</note>
    </ligand>
</feature>
<feature type="binding site" evidence="9">
    <location>
        <position position="156"/>
    </location>
    <ligand>
        <name>a divalent metal cation</name>
        <dbReference type="ChEBI" id="CHEBI:60240"/>
    </ligand>
</feature>
<dbReference type="EC" id="1.13.11.6" evidence="9"/>
<protein>
    <recommendedName>
        <fullName evidence="9">3-hydroxyanthranilate 3,4-dioxygenase</fullName>
        <ecNumber evidence="9">1.13.11.6</ecNumber>
    </recommendedName>
    <alternativeName>
        <fullName evidence="9">3-hydroxyanthranilate oxygenase</fullName>
        <shortName evidence="9">3-HAO</shortName>
    </alternativeName>
    <alternativeName>
        <fullName evidence="9">3-hydroxyanthranilic acid dioxygenase</fullName>
        <shortName evidence="9">HAD</shortName>
    </alternativeName>
    <alternativeName>
        <fullName evidence="9">Biosynthesis of nicotinic acid protein 1</fullName>
    </alternativeName>
</protein>
<dbReference type="GO" id="GO:0005737">
    <property type="term" value="C:cytoplasm"/>
    <property type="evidence" value="ECO:0007669"/>
    <property type="project" value="UniProtKB-SubCell"/>
</dbReference>
<comment type="subcellular location">
    <subcellularLocation>
        <location evidence="9">Cytoplasm</location>
    </subcellularLocation>
</comment>
<evidence type="ECO:0000256" key="1">
    <source>
        <dbReference type="ARBA" id="ARBA00001954"/>
    </source>
</evidence>
<gene>
    <name evidence="9" type="primary">BNA1</name>
    <name evidence="10" type="ORF">DAPK24_014030</name>
</gene>
<evidence type="ECO:0000256" key="4">
    <source>
        <dbReference type="ARBA" id="ARBA00022642"/>
    </source>
</evidence>
<keyword evidence="5 9" id="KW-0479">Metal-binding</keyword>
<evidence type="ECO:0000256" key="5">
    <source>
        <dbReference type="ARBA" id="ARBA00022723"/>
    </source>
</evidence>
<keyword evidence="11" id="KW-1185">Reference proteome</keyword>
<comment type="function">
    <text evidence="2 9">Catalyzes the oxidative ring opening of 3-hydroxyanthranilate to 2-amino-3-carboxymuconate semialdehyde, which spontaneously cyclizes to quinolinate.</text>
</comment>
<feature type="binding site" evidence="9">
    <location>
        <position position="80"/>
    </location>
    <ligand>
        <name>Fe cation</name>
        <dbReference type="ChEBI" id="CHEBI:24875"/>
        <note>catalytic</note>
    </ligand>
</feature>
<dbReference type="AlphaFoldDB" id="A0AAV5R0T9"/>
<dbReference type="InterPro" id="IPR011051">
    <property type="entry name" value="RmlC_Cupin_sf"/>
</dbReference>
<dbReference type="SUPFAM" id="SSF51182">
    <property type="entry name" value="RmlC-like cupins"/>
    <property type="match status" value="1"/>
</dbReference>
<dbReference type="FunFam" id="2.60.120.10:FF:000093">
    <property type="entry name" value="3-hydroxyanthranilate 3,4-dioxygenase"/>
    <property type="match status" value="1"/>
</dbReference>